<reference evidence="8 9" key="1">
    <citation type="submission" date="2018-07" db="EMBL/GenBank/DDBJ databases">
        <title>Marsedoiliclastica nanhaica gen. nov. sp. nov., a novel marine hydrocarbonoclastic bacterium isolated from an in-situ enriched hydrocarbon-degrading consortium in deep-sea sediment.</title>
        <authorList>
            <person name="Dong C."/>
            <person name="Ma T."/>
            <person name="Liu R."/>
            <person name="Shao Z."/>
        </authorList>
    </citation>
    <scope>NUCLEOTIDE SEQUENCE [LARGE SCALE GENOMIC DNA]</scope>
    <source>
        <strain evidence="9">soil36-7</strain>
    </source>
</reference>
<evidence type="ECO:0000256" key="4">
    <source>
        <dbReference type="ARBA" id="ARBA00022989"/>
    </source>
</evidence>
<dbReference type="GO" id="GO:0008233">
    <property type="term" value="F:peptidase activity"/>
    <property type="evidence" value="ECO:0007669"/>
    <property type="project" value="UniProtKB-KW"/>
</dbReference>
<dbReference type="EMBL" id="CP031093">
    <property type="protein sequence ID" value="QCF26616.1"/>
    <property type="molecule type" value="Genomic_DNA"/>
</dbReference>
<dbReference type="RefSeq" id="WP_136549322.1">
    <property type="nucleotide sequence ID" value="NZ_CP031093.1"/>
</dbReference>
<keyword evidence="5" id="KW-0472">Membrane</keyword>
<dbReference type="SMART" id="SM00244">
    <property type="entry name" value="PHB"/>
    <property type="match status" value="1"/>
</dbReference>
<dbReference type="SUPFAM" id="SSF117892">
    <property type="entry name" value="Band 7/SPFH domain"/>
    <property type="match status" value="1"/>
</dbReference>
<feature type="domain" description="Band 7" evidence="7">
    <location>
        <begin position="21"/>
        <end position="185"/>
    </location>
</feature>
<keyword evidence="9" id="KW-1185">Reference proteome</keyword>
<dbReference type="AlphaFoldDB" id="A0A4P7XHW0"/>
<accession>A0A4P7XHW0</accession>
<dbReference type="NCBIfam" id="TIGR01932">
    <property type="entry name" value="hflC"/>
    <property type="match status" value="1"/>
</dbReference>
<evidence type="ECO:0000259" key="7">
    <source>
        <dbReference type="SMART" id="SM00244"/>
    </source>
</evidence>
<evidence type="ECO:0000256" key="2">
    <source>
        <dbReference type="ARBA" id="ARBA00007862"/>
    </source>
</evidence>
<protein>
    <recommendedName>
        <fullName evidence="6">Protein HflC</fullName>
    </recommendedName>
</protein>
<comment type="subcellular location">
    <subcellularLocation>
        <location evidence="1">Membrane</location>
        <topology evidence="1">Single-pass membrane protein</topology>
    </subcellularLocation>
</comment>
<keyword evidence="8" id="KW-0645">Protease</keyword>
<evidence type="ECO:0000313" key="8">
    <source>
        <dbReference type="EMBL" id="QCF26616.1"/>
    </source>
</evidence>
<evidence type="ECO:0000256" key="1">
    <source>
        <dbReference type="ARBA" id="ARBA00004167"/>
    </source>
</evidence>
<evidence type="ECO:0000256" key="6">
    <source>
        <dbReference type="PIRNR" id="PIRNR005651"/>
    </source>
</evidence>
<dbReference type="Gene3D" id="3.30.479.30">
    <property type="entry name" value="Band 7 domain"/>
    <property type="match status" value="1"/>
</dbReference>
<keyword evidence="3" id="KW-0812">Transmembrane</keyword>
<evidence type="ECO:0000313" key="9">
    <source>
        <dbReference type="Proteomes" id="UP000298049"/>
    </source>
</evidence>
<organism evidence="8 9">
    <name type="scientific">Hydrocarboniclastica marina</name>
    <dbReference type="NCBI Taxonomy" id="2259620"/>
    <lineage>
        <taxon>Bacteria</taxon>
        <taxon>Pseudomonadati</taxon>
        <taxon>Pseudomonadota</taxon>
        <taxon>Gammaproteobacteria</taxon>
        <taxon>Alteromonadales</taxon>
        <taxon>Alteromonadaceae</taxon>
        <taxon>Hydrocarboniclastica</taxon>
    </lineage>
</organism>
<gene>
    <name evidence="8" type="primary">hflC</name>
    <name evidence="8" type="ORF">soil367_12110</name>
</gene>
<dbReference type="PANTHER" id="PTHR42911">
    <property type="entry name" value="MODULATOR OF FTSH PROTEASE HFLC"/>
    <property type="match status" value="1"/>
</dbReference>
<dbReference type="PANTHER" id="PTHR42911:SF1">
    <property type="entry name" value="MODULATOR OF FTSH PROTEASE HFLC"/>
    <property type="match status" value="1"/>
</dbReference>
<dbReference type="OrthoDB" id="9812991at2"/>
<evidence type="ECO:0000256" key="3">
    <source>
        <dbReference type="ARBA" id="ARBA00022692"/>
    </source>
</evidence>
<dbReference type="GO" id="GO:0006508">
    <property type="term" value="P:proteolysis"/>
    <property type="evidence" value="ECO:0007669"/>
    <property type="project" value="UniProtKB-KW"/>
</dbReference>
<dbReference type="InterPro" id="IPR036013">
    <property type="entry name" value="Band_7/SPFH_dom_sf"/>
</dbReference>
<dbReference type="InterPro" id="IPR010200">
    <property type="entry name" value="HflC"/>
</dbReference>
<dbReference type="PIRSF" id="PIRSF005651">
    <property type="entry name" value="HflC"/>
    <property type="match status" value="1"/>
</dbReference>
<comment type="function">
    <text evidence="6">HflC and HflK could regulate a protease.</text>
</comment>
<dbReference type="Pfam" id="PF01145">
    <property type="entry name" value="Band_7"/>
    <property type="match status" value="1"/>
</dbReference>
<proteinExistence type="inferred from homology"/>
<keyword evidence="8" id="KW-0378">Hydrolase</keyword>
<sequence length="297" mass="33829">MTPKGLVALVAAFIVILLVSATVYVIPETHRGVLLRFGELVETDIQPGLHFKLPWIDESRTFDTRVLLLDVTTNRYLTIEKKPLDVDSYVTWQIQDVDQFYRSTGGDEMRAVSLITSRVDTGLRNEFAGRTMYEVISGERDALVDNLTESVDKLVEEEFGVKVRDIRVRAIELPGEVSQNVFRRMSTEREKEAQEYRSRGRELAEGIRADADRQRTIVLAEAFREAEEVRASGDRVAAKTYADAYDQNPEFFKLFRSLRAYEETFKDKGDMLVLDANSDFLRFMNDMQATGSASGNN</sequence>
<dbReference type="GO" id="GO:0016020">
    <property type="term" value="C:membrane"/>
    <property type="evidence" value="ECO:0007669"/>
    <property type="project" value="UniProtKB-SubCell"/>
</dbReference>
<comment type="similarity">
    <text evidence="2 6">Belongs to the band 7/mec-2 family. HflC subfamily.</text>
</comment>
<dbReference type="InterPro" id="IPR001107">
    <property type="entry name" value="Band_7"/>
</dbReference>
<name>A0A4P7XHW0_9ALTE</name>
<dbReference type="KEGG" id="hmi:soil367_12110"/>
<dbReference type="Proteomes" id="UP000298049">
    <property type="component" value="Chromosome"/>
</dbReference>
<keyword evidence="4" id="KW-1133">Transmembrane helix</keyword>
<dbReference type="CDD" id="cd03405">
    <property type="entry name" value="SPFH_HflC"/>
    <property type="match status" value="1"/>
</dbReference>
<evidence type="ECO:0000256" key="5">
    <source>
        <dbReference type="ARBA" id="ARBA00023136"/>
    </source>
</evidence>